<reference evidence="2 3" key="1">
    <citation type="submission" date="2012-01" db="EMBL/GenBank/DDBJ databases">
        <title>Complete sequence of Desulfotomaculum gibsoniae DSM 7213.</title>
        <authorList>
            <consortium name="US DOE Joint Genome Institute"/>
            <person name="Lucas S."/>
            <person name="Han J."/>
            <person name="Lapidus A."/>
            <person name="Cheng J.-F."/>
            <person name="Goodwin L."/>
            <person name="Pitluck S."/>
            <person name="Peters L."/>
            <person name="Ovchinnikova G."/>
            <person name="Teshima H."/>
            <person name="Detter J.C."/>
            <person name="Han C."/>
            <person name="Tapia R."/>
            <person name="Land M."/>
            <person name="Hauser L."/>
            <person name="Kyrpides N."/>
            <person name="Ivanova N."/>
            <person name="Pagani I."/>
            <person name="Parshina S."/>
            <person name="Plugge C."/>
            <person name="Muyzer G."/>
            <person name="Kuever J."/>
            <person name="Ivanova A."/>
            <person name="Nazina T."/>
            <person name="Klenk H.-P."/>
            <person name="Brambilla E."/>
            <person name="Spring S."/>
            <person name="Stams A.F."/>
            <person name="Woyke T."/>
        </authorList>
    </citation>
    <scope>NUCLEOTIDE SEQUENCE [LARGE SCALE GENOMIC DNA]</scope>
    <source>
        <strain evidence="2 3">DSM 7213</strain>
    </source>
</reference>
<proteinExistence type="predicted"/>
<dbReference type="PROSITE" id="PS51257">
    <property type="entry name" value="PROKAR_LIPOPROTEIN"/>
    <property type="match status" value="1"/>
</dbReference>
<protein>
    <submittedName>
        <fullName evidence="2">Uncharacterized protein</fullName>
    </submittedName>
</protein>
<dbReference type="Proteomes" id="UP000013520">
    <property type="component" value="Chromosome"/>
</dbReference>
<gene>
    <name evidence="2" type="ORF">Desgi_1076</name>
</gene>
<dbReference type="RefSeq" id="WP_006521268.1">
    <property type="nucleotide sequence ID" value="NC_021184.1"/>
</dbReference>
<dbReference type="EMBL" id="CP003273">
    <property type="protein sequence ID" value="AGL00604.1"/>
    <property type="molecule type" value="Genomic_DNA"/>
</dbReference>
<dbReference type="HOGENOM" id="CLU_2787037_0_0_9"/>
<keyword evidence="1" id="KW-0732">Signal</keyword>
<feature type="chain" id="PRO_5038979516" evidence="1">
    <location>
        <begin position="22"/>
        <end position="68"/>
    </location>
</feature>
<name>R4KDE8_9FIRM</name>
<dbReference type="KEGG" id="dgi:Desgi_1076"/>
<accession>R4KDE8</accession>
<organism evidence="2 3">
    <name type="scientific">Desulfoscipio gibsoniae DSM 7213</name>
    <dbReference type="NCBI Taxonomy" id="767817"/>
    <lineage>
        <taxon>Bacteria</taxon>
        <taxon>Bacillati</taxon>
        <taxon>Bacillota</taxon>
        <taxon>Clostridia</taxon>
        <taxon>Eubacteriales</taxon>
        <taxon>Desulfallaceae</taxon>
        <taxon>Desulfoscipio</taxon>
    </lineage>
</organism>
<keyword evidence="3" id="KW-1185">Reference proteome</keyword>
<evidence type="ECO:0000313" key="3">
    <source>
        <dbReference type="Proteomes" id="UP000013520"/>
    </source>
</evidence>
<feature type="signal peptide" evidence="1">
    <location>
        <begin position="1"/>
        <end position="21"/>
    </location>
</feature>
<dbReference type="STRING" id="767817.Desgi_1076"/>
<dbReference type="AlphaFoldDB" id="R4KDE8"/>
<evidence type="ECO:0000313" key="2">
    <source>
        <dbReference type="EMBL" id="AGL00604.1"/>
    </source>
</evidence>
<evidence type="ECO:0000256" key="1">
    <source>
        <dbReference type="SAM" id="SignalP"/>
    </source>
</evidence>
<sequence>MRKIVYLLLTVLWGLSLVGCATGGQNPPAPGSDMNGRLTWLEELNISEDKFKDPGEIDQAWEIGVSNG</sequence>